<dbReference type="GO" id="GO:0016829">
    <property type="term" value="F:lyase activity"/>
    <property type="evidence" value="ECO:0007669"/>
    <property type="project" value="UniProtKB-KW"/>
</dbReference>
<comment type="pathway">
    <text evidence="1">Carbohydrate acid metabolism.</text>
</comment>
<proteinExistence type="inferred from homology"/>
<dbReference type="CDD" id="cd00452">
    <property type="entry name" value="KDPG_aldolase"/>
    <property type="match status" value="1"/>
</dbReference>
<dbReference type="Pfam" id="PF01081">
    <property type="entry name" value="Aldolase"/>
    <property type="match status" value="1"/>
</dbReference>
<organism evidence="6 7">
    <name type="scientific">Companilactobacillus tucceti DSM 20183</name>
    <dbReference type="NCBI Taxonomy" id="1423811"/>
    <lineage>
        <taxon>Bacteria</taxon>
        <taxon>Bacillati</taxon>
        <taxon>Bacillota</taxon>
        <taxon>Bacilli</taxon>
        <taxon>Lactobacillales</taxon>
        <taxon>Lactobacillaceae</taxon>
        <taxon>Companilactobacillus</taxon>
    </lineage>
</organism>
<dbReference type="STRING" id="1423811.FC72_GL001173"/>
<dbReference type="SUPFAM" id="SSF51569">
    <property type="entry name" value="Aldolase"/>
    <property type="match status" value="1"/>
</dbReference>
<dbReference type="InterPro" id="IPR000887">
    <property type="entry name" value="Aldlse_KDPG_KHG"/>
</dbReference>
<dbReference type="PANTHER" id="PTHR30246">
    <property type="entry name" value="2-KETO-3-DEOXY-6-PHOSPHOGLUCONATE ALDOLASE"/>
    <property type="match status" value="1"/>
</dbReference>
<reference evidence="6 7" key="1">
    <citation type="journal article" date="2015" name="Genome Announc.">
        <title>Expanding the biotechnology potential of lactobacilli through comparative genomics of 213 strains and associated genera.</title>
        <authorList>
            <person name="Sun Z."/>
            <person name="Harris H.M."/>
            <person name="McCann A."/>
            <person name="Guo C."/>
            <person name="Argimon S."/>
            <person name="Zhang W."/>
            <person name="Yang X."/>
            <person name="Jeffery I.B."/>
            <person name="Cooney J.C."/>
            <person name="Kagawa T.F."/>
            <person name="Liu W."/>
            <person name="Song Y."/>
            <person name="Salvetti E."/>
            <person name="Wrobel A."/>
            <person name="Rasinkangas P."/>
            <person name="Parkhill J."/>
            <person name="Rea M.C."/>
            <person name="O'Sullivan O."/>
            <person name="Ritari J."/>
            <person name="Douillard F.P."/>
            <person name="Paul Ross R."/>
            <person name="Yang R."/>
            <person name="Briner A.E."/>
            <person name="Felis G.E."/>
            <person name="de Vos W.M."/>
            <person name="Barrangou R."/>
            <person name="Klaenhammer T.R."/>
            <person name="Caufield P.W."/>
            <person name="Cui Y."/>
            <person name="Zhang H."/>
            <person name="O'Toole P.W."/>
        </authorList>
    </citation>
    <scope>NUCLEOTIDE SEQUENCE [LARGE SCALE GENOMIC DNA]</scope>
    <source>
        <strain evidence="6 7">DSM 20183</strain>
    </source>
</reference>
<evidence type="ECO:0000313" key="7">
    <source>
        <dbReference type="Proteomes" id="UP000050929"/>
    </source>
</evidence>
<keyword evidence="4" id="KW-0456">Lyase</keyword>
<evidence type="ECO:0000256" key="2">
    <source>
        <dbReference type="ARBA" id="ARBA00006906"/>
    </source>
</evidence>
<gene>
    <name evidence="6" type="ORF">FC72_GL001173</name>
</gene>
<accession>A0A0R1IY27</accession>
<keyword evidence="7" id="KW-1185">Reference proteome</keyword>
<dbReference type="PATRIC" id="fig|1423811.3.peg.1190"/>
<comment type="subunit">
    <text evidence="3">Homotrimer.</text>
</comment>
<evidence type="ECO:0000256" key="5">
    <source>
        <dbReference type="ARBA" id="ARBA00023277"/>
    </source>
</evidence>
<dbReference type="AlphaFoldDB" id="A0A0R1IY27"/>
<keyword evidence="5" id="KW-0119">Carbohydrate metabolism</keyword>
<dbReference type="PANTHER" id="PTHR30246:SF1">
    <property type="entry name" value="2-DEHYDRO-3-DEOXY-6-PHOSPHOGALACTONATE ALDOLASE-RELATED"/>
    <property type="match status" value="1"/>
</dbReference>
<name>A0A0R1IY27_9LACO</name>
<sequence length="215" mass="22799">MQKVDILKKMEKTGVVAVVRGASKEEAYKAAKACIDGGVKGIELTFTAPEADKIIADLKEDYKDDPDACIGAGTVLDPTTARIAIMAGAEFIVSPSFNKEVAKLCNLYEIPYTPGCMSITEIQTAMTYGSDIVKVFPGSVVGQGFVSAVKAPFPQVSIMPTGGVSLDNMEEWFDKGVTLVGAGGNLVGPAAKGDFEQVKKNAQAYHAKLEEIRSK</sequence>
<dbReference type="InterPro" id="IPR013785">
    <property type="entry name" value="Aldolase_TIM"/>
</dbReference>
<dbReference type="RefSeq" id="WP_057767102.1">
    <property type="nucleotide sequence ID" value="NZ_AZDG01000023.1"/>
</dbReference>
<evidence type="ECO:0000256" key="4">
    <source>
        <dbReference type="ARBA" id="ARBA00023239"/>
    </source>
</evidence>
<dbReference type="Proteomes" id="UP000050929">
    <property type="component" value="Unassembled WGS sequence"/>
</dbReference>
<dbReference type="NCBIfam" id="NF005119">
    <property type="entry name" value="PRK06552.1"/>
    <property type="match status" value="1"/>
</dbReference>
<dbReference type="OrthoDB" id="9802667at2"/>
<comment type="similarity">
    <text evidence="2">Belongs to the KHG/KDPG aldolase family.</text>
</comment>
<protein>
    <submittedName>
        <fullName evidence="6">2-dehydro-3-deoxyphosphogluconate aldolase</fullName>
    </submittedName>
</protein>
<dbReference type="NCBIfam" id="TIGR01182">
    <property type="entry name" value="eda"/>
    <property type="match status" value="1"/>
</dbReference>
<evidence type="ECO:0000256" key="1">
    <source>
        <dbReference type="ARBA" id="ARBA00004761"/>
    </source>
</evidence>
<comment type="caution">
    <text evidence="6">The sequence shown here is derived from an EMBL/GenBank/DDBJ whole genome shotgun (WGS) entry which is preliminary data.</text>
</comment>
<dbReference type="Gene3D" id="3.20.20.70">
    <property type="entry name" value="Aldolase class I"/>
    <property type="match status" value="1"/>
</dbReference>
<evidence type="ECO:0000256" key="3">
    <source>
        <dbReference type="ARBA" id="ARBA00011233"/>
    </source>
</evidence>
<dbReference type="EMBL" id="AZDG01000023">
    <property type="protein sequence ID" value="KRK63772.1"/>
    <property type="molecule type" value="Genomic_DNA"/>
</dbReference>
<evidence type="ECO:0000313" key="6">
    <source>
        <dbReference type="EMBL" id="KRK63772.1"/>
    </source>
</evidence>